<name>A0A7S3FLP5_9VIRI</name>
<organism evidence="10">
    <name type="scientific">Prasinoderma singulare</name>
    <dbReference type="NCBI Taxonomy" id="676789"/>
    <lineage>
        <taxon>Eukaryota</taxon>
        <taxon>Viridiplantae</taxon>
        <taxon>Prasinodermophyta</taxon>
        <taxon>Prasinodermophyceae</taxon>
        <taxon>Prasinodermales</taxon>
        <taxon>Prasinodermaceae</taxon>
        <taxon>Prasinoderma</taxon>
    </lineage>
</organism>
<evidence type="ECO:0000256" key="8">
    <source>
        <dbReference type="SAM" id="Phobius"/>
    </source>
</evidence>
<keyword evidence="5 8" id="KW-1133">Transmembrane helix</keyword>
<dbReference type="AlphaFoldDB" id="A0A7S3FLP5"/>
<comment type="similarity">
    <text evidence="2">Belongs to the drug/metabolite transporter (DMT) superfamily. Plant drug/metabolite exporter (P-DME) (TC 2.A.7.4) family.</text>
</comment>
<feature type="transmembrane region" description="Helical" evidence="8">
    <location>
        <begin position="387"/>
        <end position="406"/>
    </location>
</feature>
<dbReference type="EMBL" id="HBHY01020228">
    <property type="protein sequence ID" value="CAE0150778.1"/>
    <property type="molecule type" value="Transcribed_RNA"/>
</dbReference>
<accession>A0A7S3FLP5</accession>
<evidence type="ECO:0000313" key="10">
    <source>
        <dbReference type="EMBL" id="CAE0150778.1"/>
    </source>
</evidence>
<keyword evidence="4 8" id="KW-0812">Transmembrane</keyword>
<feature type="domain" description="EamA" evidence="9">
    <location>
        <begin position="377"/>
        <end position="504"/>
    </location>
</feature>
<evidence type="ECO:0000259" key="9">
    <source>
        <dbReference type="Pfam" id="PF00892"/>
    </source>
</evidence>
<feature type="compositionally biased region" description="Basic residues" evidence="7">
    <location>
        <begin position="1"/>
        <end position="18"/>
    </location>
</feature>
<keyword evidence="6 8" id="KW-0472">Membrane</keyword>
<comment type="subcellular location">
    <subcellularLocation>
        <location evidence="1">Cell membrane</location>
        <topology evidence="1">Multi-pass membrane protein</topology>
    </subcellularLocation>
</comment>
<dbReference type="Pfam" id="PF00892">
    <property type="entry name" value="EamA"/>
    <property type="match status" value="1"/>
</dbReference>
<keyword evidence="3" id="KW-1003">Cell membrane</keyword>
<feature type="transmembrane region" description="Helical" evidence="8">
    <location>
        <begin position="469"/>
        <end position="487"/>
    </location>
</feature>
<feature type="transmembrane region" description="Helical" evidence="8">
    <location>
        <begin position="281"/>
        <end position="300"/>
    </location>
</feature>
<feature type="region of interest" description="Disordered" evidence="7">
    <location>
        <begin position="1"/>
        <end position="22"/>
    </location>
</feature>
<dbReference type="PANTHER" id="PTHR42920">
    <property type="entry name" value="OS03G0707200 PROTEIN-RELATED"/>
    <property type="match status" value="1"/>
</dbReference>
<sequence>MSHRMRSLAGGRTRRLGSARRAVAAPVQQRLAARAGCTLPAAALPASSRLNASTEAVPTVGDLAGEAGDANAKDALLADLQAADGPNLGHVGTSAEQQAFAEPPAALLDDAAVLLGGLTEHLEGRTVSFEPTEEVDMAMALGPCVAAVGGDNAASRVADDAEASDLPELLSGLLSPASAPWVLLGLSVLYGCNTTLVELGGAQSGGGLELPAAAQLALRLGVGALALSPALPQLPRLASSNASDAGADSSAWRRCWRDGVELGAYLALGYGLQSQAMADGASVAVASCAMALSVVFSPAIEAARGDKPSGASLGASALALAGAVAFFGAGLDLSSDGFGDAGVAAAITPEHVLLLAGSALAFSVHMVRTHETQTASQRAAGARSSPLAVCATQMASASAFAALLAASQADLAAIDALAARTLVEHGGLLDTGVGTGLAALAVSGVVTVGFCQAVEMYTLPLVGASTTSLIYGTIPLFGAVLGVALFGDNISHLQLLGGAAMILAPGIKVALDAPLSADDASK</sequence>
<feature type="transmembrane region" description="Helical" evidence="8">
    <location>
        <begin position="351"/>
        <end position="367"/>
    </location>
</feature>
<reference evidence="10" key="1">
    <citation type="submission" date="2021-01" db="EMBL/GenBank/DDBJ databases">
        <authorList>
            <person name="Corre E."/>
            <person name="Pelletier E."/>
            <person name="Niang G."/>
            <person name="Scheremetjew M."/>
            <person name="Finn R."/>
            <person name="Kale V."/>
            <person name="Holt S."/>
            <person name="Cochrane G."/>
            <person name="Meng A."/>
            <person name="Brown T."/>
            <person name="Cohen L."/>
        </authorList>
    </citation>
    <scope>NUCLEOTIDE SEQUENCE</scope>
    <source>
        <strain evidence="10">RCC927</strain>
    </source>
</reference>
<evidence type="ECO:0000256" key="7">
    <source>
        <dbReference type="SAM" id="MobiDB-lite"/>
    </source>
</evidence>
<evidence type="ECO:0000256" key="6">
    <source>
        <dbReference type="ARBA" id="ARBA00023136"/>
    </source>
</evidence>
<dbReference type="InterPro" id="IPR051258">
    <property type="entry name" value="Diverse_Substrate_Transporter"/>
</dbReference>
<dbReference type="PANTHER" id="PTHR42920:SF5">
    <property type="entry name" value="EAMA DOMAIN-CONTAINING PROTEIN"/>
    <property type="match status" value="1"/>
</dbReference>
<evidence type="ECO:0000256" key="5">
    <source>
        <dbReference type="ARBA" id="ARBA00022989"/>
    </source>
</evidence>
<proteinExistence type="inferred from homology"/>
<evidence type="ECO:0000256" key="1">
    <source>
        <dbReference type="ARBA" id="ARBA00004651"/>
    </source>
</evidence>
<dbReference type="SUPFAM" id="SSF103481">
    <property type="entry name" value="Multidrug resistance efflux transporter EmrE"/>
    <property type="match status" value="1"/>
</dbReference>
<dbReference type="InterPro" id="IPR000620">
    <property type="entry name" value="EamA_dom"/>
</dbReference>
<feature type="transmembrane region" description="Helical" evidence="8">
    <location>
        <begin position="437"/>
        <end position="457"/>
    </location>
</feature>
<protein>
    <recommendedName>
        <fullName evidence="9">EamA domain-containing protein</fullName>
    </recommendedName>
</protein>
<evidence type="ECO:0000256" key="2">
    <source>
        <dbReference type="ARBA" id="ARBA00007635"/>
    </source>
</evidence>
<dbReference type="GO" id="GO:0005886">
    <property type="term" value="C:plasma membrane"/>
    <property type="evidence" value="ECO:0007669"/>
    <property type="project" value="UniProtKB-SubCell"/>
</dbReference>
<evidence type="ECO:0000256" key="4">
    <source>
        <dbReference type="ARBA" id="ARBA00022692"/>
    </source>
</evidence>
<gene>
    <name evidence="10" type="ORF">PSIN1315_LOCUS12935</name>
</gene>
<evidence type="ECO:0000256" key="3">
    <source>
        <dbReference type="ARBA" id="ARBA00022475"/>
    </source>
</evidence>
<feature type="transmembrane region" description="Helical" evidence="8">
    <location>
        <begin position="312"/>
        <end position="331"/>
    </location>
</feature>
<dbReference type="InterPro" id="IPR037185">
    <property type="entry name" value="EmrE-like"/>
</dbReference>